<feature type="transmembrane region" description="Helical" evidence="5">
    <location>
        <begin position="95"/>
        <end position="118"/>
    </location>
</feature>
<dbReference type="PANTHER" id="PTHR46641:SF2">
    <property type="entry name" value="FMRFAMIDE RECEPTOR"/>
    <property type="match status" value="1"/>
</dbReference>
<evidence type="ECO:0000259" key="6">
    <source>
        <dbReference type="PROSITE" id="PS50262"/>
    </source>
</evidence>
<keyword evidence="3 5" id="KW-1133">Transmembrane helix</keyword>
<evidence type="ECO:0000313" key="7">
    <source>
        <dbReference type="EMBL" id="CAL8132840.1"/>
    </source>
</evidence>
<comment type="caution">
    <text evidence="7">The sequence shown here is derived from an EMBL/GenBank/DDBJ whole genome shotgun (WGS) entry which is preliminary data.</text>
</comment>
<dbReference type="SUPFAM" id="SSF81321">
    <property type="entry name" value="Family A G protein-coupled receptor-like"/>
    <property type="match status" value="1"/>
</dbReference>
<feature type="transmembrane region" description="Helical" evidence="5">
    <location>
        <begin position="130"/>
        <end position="154"/>
    </location>
</feature>
<comment type="subcellular location">
    <subcellularLocation>
        <location evidence="1">Membrane</location>
    </subcellularLocation>
</comment>
<dbReference type="InterPro" id="IPR052954">
    <property type="entry name" value="GPCR-Ligand_Int"/>
</dbReference>
<name>A0ABP1RQA9_9HEXA</name>
<dbReference type="Gene3D" id="1.20.1070.10">
    <property type="entry name" value="Rhodopsin 7-helix transmembrane proteins"/>
    <property type="match status" value="1"/>
</dbReference>
<accession>A0ABP1RQA9</accession>
<gene>
    <name evidence="7" type="ORF">ODALV1_LOCUS24785</name>
</gene>
<evidence type="ECO:0000256" key="4">
    <source>
        <dbReference type="ARBA" id="ARBA00023136"/>
    </source>
</evidence>
<feature type="transmembrane region" description="Helical" evidence="5">
    <location>
        <begin position="52"/>
        <end position="74"/>
    </location>
</feature>
<feature type="transmembrane region" description="Helical" evidence="5">
    <location>
        <begin position="286"/>
        <end position="305"/>
    </location>
</feature>
<keyword evidence="8" id="KW-1185">Reference proteome</keyword>
<dbReference type="Proteomes" id="UP001642540">
    <property type="component" value="Unassembled WGS sequence"/>
</dbReference>
<dbReference type="InterPro" id="IPR017452">
    <property type="entry name" value="GPCR_Rhodpsn_7TM"/>
</dbReference>
<evidence type="ECO:0000256" key="1">
    <source>
        <dbReference type="ARBA" id="ARBA00004370"/>
    </source>
</evidence>
<reference evidence="7 8" key="1">
    <citation type="submission" date="2024-08" db="EMBL/GenBank/DDBJ databases">
        <authorList>
            <person name="Cucini C."/>
            <person name="Frati F."/>
        </authorList>
    </citation>
    <scope>NUCLEOTIDE SEQUENCE [LARGE SCALE GENOMIC DNA]</scope>
</reference>
<organism evidence="7 8">
    <name type="scientific">Orchesella dallaii</name>
    <dbReference type="NCBI Taxonomy" id="48710"/>
    <lineage>
        <taxon>Eukaryota</taxon>
        <taxon>Metazoa</taxon>
        <taxon>Ecdysozoa</taxon>
        <taxon>Arthropoda</taxon>
        <taxon>Hexapoda</taxon>
        <taxon>Collembola</taxon>
        <taxon>Entomobryomorpha</taxon>
        <taxon>Entomobryoidea</taxon>
        <taxon>Orchesellidae</taxon>
        <taxon>Orchesellinae</taxon>
        <taxon>Orchesella</taxon>
    </lineage>
</organism>
<dbReference type="EMBL" id="CAXLJM020000094">
    <property type="protein sequence ID" value="CAL8132840.1"/>
    <property type="molecule type" value="Genomic_DNA"/>
</dbReference>
<evidence type="ECO:0000256" key="5">
    <source>
        <dbReference type="SAM" id="Phobius"/>
    </source>
</evidence>
<protein>
    <recommendedName>
        <fullName evidence="6">G-protein coupled receptors family 1 profile domain-containing protein</fullName>
    </recommendedName>
</protein>
<keyword evidence="2 5" id="KW-0812">Transmembrane</keyword>
<feature type="domain" description="G-protein coupled receptors family 1 profile" evidence="6">
    <location>
        <begin position="71"/>
        <end position="296"/>
    </location>
</feature>
<dbReference type="PANTHER" id="PTHR46641">
    <property type="entry name" value="FMRFAMIDE RECEPTOR-RELATED"/>
    <property type="match status" value="1"/>
</dbReference>
<feature type="transmembrane region" description="Helical" evidence="5">
    <location>
        <begin position="245"/>
        <end position="265"/>
    </location>
</feature>
<sequence>MSNLTQIMERIDYWACFFLDSKYHTFYNDTHKYTYRCKQPGSYLSTNYNGHLFFIILTSITLFISAFGTVSNLLNIILLRKAMTKCMSFRESLSILAGIEFVNCFFSLIYTILTLCILENYDRSKVTLEFFMMSNLIMQTGRTASFYHSILVTFERYLLVVAPFKSRIWLRRSPLRSFIGLVIVLSLAVFLNFPWLVKRIVGENYVQTWSTNSTLKNYPYLIKRSQYSTIWGRSLQDILLLLKSVAPFPVLLLLNGLVYHAIFSWNKQRATLTRAHKQDINSAKMFSVIVFILLTCNIAPCIVYITQREQMSIYRELTMLQYLSEVSGASAYFFVQYRFRPTFKNEFWKLLGKLGELKINGKRESNEISSSVTDNKLFHNVNYCHRQSSAIFLDKVEVVCVNTLL</sequence>
<dbReference type="PROSITE" id="PS50262">
    <property type="entry name" value="G_PROTEIN_RECEP_F1_2"/>
    <property type="match status" value="1"/>
</dbReference>
<evidence type="ECO:0000313" key="8">
    <source>
        <dbReference type="Proteomes" id="UP001642540"/>
    </source>
</evidence>
<feature type="transmembrane region" description="Helical" evidence="5">
    <location>
        <begin position="175"/>
        <end position="197"/>
    </location>
</feature>
<keyword evidence="4 5" id="KW-0472">Membrane</keyword>
<evidence type="ECO:0000256" key="3">
    <source>
        <dbReference type="ARBA" id="ARBA00022989"/>
    </source>
</evidence>
<proteinExistence type="predicted"/>
<evidence type="ECO:0000256" key="2">
    <source>
        <dbReference type="ARBA" id="ARBA00022692"/>
    </source>
</evidence>